<dbReference type="EMBL" id="PYFT01000001">
    <property type="protein sequence ID" value="PSR56956.1"/>
    <property type="molecule type" value="Genomic_DNA"/>
</dbReference>
<gene>
    <name evidence="2" type="ORF">AHMF7605_27410</name>
</gene>
<keyword evidence="1" id="KW-0812">Transmembrane</keyword>
<keyword evidence="1" id="KW-0472">Membrane</keyword>
<dbReference type="AlphaFoldDB" id="A0A2T2YN89"/>
<feature type="transmembrane region" description="Helical" evidence="1">
    <location>
        <begin position="12"/>
        <end position="39"/>
    </location>
</feature>
<dbReference type="Proteomes" id="UP000240357">
    <property type="component" value="Unassembled WGS sequence"/>
</dbReference>
<dbReference type="RefSeq" id="WP_106933127.1">
    <property type="nucleotide sequence ID" value="NZ_PYFT01000001.1"/>
</dbReference>
<evidence type="ECO:0000256" key="1">
    <source>
        <dbReference type="SAM" id="Phobius"/>
    </source>
</evidence>
<comment type="caution">
    <text evidence="2">The sequence shown here is derived from an EMBL/GenBank/DDBJ whole genome shotgun (WGS) entry which is preliminary data.</text>
</comment>
<proteinExistence type="predicted"/>
<organism evidence="2 3">
    <name type="scientific">Adhaeribacter arboris</name>
    <dbReference type="NCBI Taxonomy" id="2072846"/>
    <lineage>
        <taxon>Bacteria</taxon>
        <taxon>Pseudomonadati</taxon>
        <taxon>Bacteroidota</taxon>
        <taxon>Cytophagia</taxon>
        <taxon>Cytophagales</taxon>
        <taxon>Hymenobacteraceae</taxon>
        <taxon>Adhaeribacter</taxon>
    </lineage>
</organism>
<keyword evidence="1" id="KW-1133">Transmembrane helix</keyword>
<keyword evidence="3" id="KW-1185">Reference proteome</keyword>
<sequence length="66" mass="7720">MTKLRILAVFSYMALISLAMCLFVLFVQIPLSVIGMWVWEDETFVEVVEKVHRNIPQINQNSHQNK</sequence>
<name>A0A2T2YN89_9BACT</name>
<accession>A0A2T2YN89</accession>
<evidence type="ECO:0000313" key="3">
    <source>
        <dbReference type="Proteomes" id="UP000240357"/>
    </source>
</evidence>
<reference evidence="2 3" key="1">
    <citation type="submission" date="2018-03" db="EMBL/GenBank/DDBJ databases">
        <title>Adhaeribacter sp. HMF7605 Genome sequencing and assembly.</title>
        <authorList>
            <person name="Kang H."/>
            <person name="Kang J."/>
            <person name="Cha I."/>
            <person name="Kim H."/>
            <person name="Joh K."/>
        </authorList>
    </citation>
    <scope>NUCLEOTIDE SEQUENCE [LARGE SCALE GENOMIC DNA]</scope>
    <source>
        <strain evidence="2 3">HMF7605</strain>
    </source>
</reference>
<protein>
    <submittedName>
        <fullName evidence="2">Uncharacterized protein</fullName>
    </submittedName>
</protein>
<evidence type="ECO:0000313" key="2">
    <source>
        <dbReference type="EMBL" id="PSR56956.1"/>
    </source>
</evidence>